<evidence type="ECO:0000313" key="5">
    <source>
        <dbReference type="EMBL" id="KAG8387238.1"/>
    </source>
</evidence>
<dbReference type="GO" id="GO:0006635">
    <property type="term" value="P:fatty acid beta-oxidation"/>
    <property type="evidence" value="ECO:0007669"/>
    <property type="project" value="TreeGrafter"/>
</dbReference>
<accession>A0AAV6XYA6</accession>
<evidence type="ECO:0000259" key="4">
    <source>
        <dbReference type="Pfam" id="PF02803"/>
    </source>
</evidence>
<dbReference type="PANTHER" id="PTHR18919">
    <property type="entry name" value="ACETYL-COA C-ACYLTRANSFERASE"/>
    <property type="match status" value="1"/>
</dbReference>
<dbReference type="EMBL" id="WHWC01000002">
    <property type="protein sequence ID" value="KAG8387238.1"/>
    <property type="molecule type" value="Genomic_DNA"/>
</dbReference>
<dbReference type="GO" id="GO:0005739">
    <property type="term" value="C:mitochondrion"/>
    <property type="evidence" value="ECO:0007669"/>
    <property type="project" value="TreeGrafter"/>
</dbReference>
<dbReference type="Pfam" id="PF02803">
    <property type="entry name" value="Thiolase_C"/>
    <property type="match status" value="1"/>
</dbReference>
<keyword evidence="2" id="KW-0808">Transferase</keyword>
<dbReference type="Gene3D" id="3.40.47.10">
    <property type="match status" value="1"/>
</dbReference>
<comment type="caution">
    <text evidence="5">The sequence shown here is derived from an EMBL/GenBank/DDBJ whole genome shotgun (WGS) entry which is preliminary data.</text>
</comment>
<proteinExistence type="inferred from homology"/>
<keyword evidence="3" id="KW-0012">Acyltransferase</keyword>
<sequence length="589" mass="65923">MSLQIGFILVDEMPNKDFQVSNLDAVSLALAAACRIQLLEVPNGSSVFERGIAAETHGAFKWEITLVEIAVGRGKLSTIIDKDEGLGKLNKRRQVAFVGHWRYRSRYPDDVNDFRKQQRFRKENKARERYGIGFLGGTINYFASRDIPLKAFLRKSYREQHLCCFPSLTTTMLSDFAMEYICTGAAVQEKLDDDILEKLQDFEFAERLNVDGGILSLGHPIGCGARILVTLLGVLRQRNGKFGVASICNGGGGSSVVVLELINNRYNLMANTVLLLHRIRYKCIHKSSELETWFDWVYEIFIGKHSLILLLFIRPPSCQILVLLTQTEKQMARELCIAFRTRCIDSAFRGQALVARLRSRVWRLSGFDGTTAVKAEKCGSITRSVGCNTNFGLQVLESMSSRNGTFSEDGIGLPGGAIKCFASCDNPRKGLCHISELSAHWLAKAEDVYNVLIKTILSLNSYLAGASETIMFQNDTESENDYKWCPMAGAAPPPAGEVVGHKDVSCVEVLQSKLPFFWSIIKAFGGEHRICEKLNVVLPKPVMDLVFQVCRIKELAMEKKQHEWYLDLRKHGAVKCSGFSFLFDGLVLE</sequence>
<name>A0AAV6XYA6_9LAMI</name>
<evidence type="ECO:0000256" key="1">
    <source>
        <dbReference type="ARBA" id="ARBA00010982"/>
    </source>
</evidence>
<evidence type="ECO:0000256" key="3">
    <source>
        <dbReference type="ARBA" id="ARBA00023315"/>
    </source>
</evidence>
<dbReference type="PANTHER" id="PTHR18919:SF163">
    <property type="entry name" value="ACETYL-COA ACETYLTRANSFERASE, CYTOSOLIC 1-LIKE"/>
    <property type="match status" value="1"/>
</dbReference>
<evidence type="ECO:0000256" key="2">
    <source>
        <dbReference type="ARBA" id="ARBA00022679"/>
    </source>
</evidence>
<reference evidence="5" key="1">
    <citation type="submission" date="2019-10" db="EMBL/GenBank/DDBJ databases">
        <authorList>
            <person name="Zhang R."/>
            <person name="Pan Y."/>
            <person name="Wang J."/>
            <person name="Ma R."/>
            <person name="Yu S."/>
        </authorList>
    </citation>
    <scope>NUCLEOTIDE SEQUENCE</scope>
    <source>
        <strain evidence="5">LA-IB0</strain>
        <tissue evidence="5">Leaf</tissue>
    </source>
</reference>
<dbReference type="GO" id="GO:0003985">
    <property type="term" value="F:acetyl-CoA C-acetyltransferase activity"/>
    <property type="evidence" value="ECO:0007669"/>
    <property type="project" value="TreeGrafter"/>
</dbReference>
<evidence type="ECO:0000313" key="6">
    <source>
        <dbReference type="Proteomes" id="UP000826271"/>
    </source>
</evidence>
<dbReference type="AlphaFoldDB" id="A0AAV6XYA6"/>
<dbReference type="Proteomes" id="UP000826271">
    <property type="component" value="Unassembled WGS sequence"/>
</dbReference>
<dbReference type="InterPro" id="IPR016039">
    <property type="entry name" value="Thiolase-like"/>
</dbReference>
<comment type="similarity">
    <text evidence="1">Belongs to the thiolase-like superfamily. Thiolase family.</text>
</comment>
<protein>
    <recommendedName>
        <fullName evidence="4">Thiolase C-terminal domain-containing protein</fullName>
    </recommendedName>
</protein>
<feature type="domain" description="Thiolase C-terminal" evidence="4">
    <location>
        <begin position="196"/>
        <end position="260"/>
    </location>
</feature>
<keyword evidence="6" id="KW-1185">Reference proteome</keyword>
<organism evidence="5 6">
    <name type="scientific">Buddleja alternifolia</name>
    <dbReference type="NCBI Taxonomy" id="168488"/>
    <lineage>
        <taxon>Eukaryota</taxon>
        <taxon>Viridiplantae</taxon>
        <taxon>Streptophyta</taxon>
        <taxon>Embryophyta</taxon>
        <taxon>Tracheophyta</taxon>
        <taxon>Spermatophyta</taxon>
        <taxon>Magnoliopsida</taxon>
        <taxon>eudicotyledons</taxon>
        <taxon>Gunneridae</taxon>
        <taxon>Pentapetalae</taxon>
        <taxon>asterids</taxon>
        <taxon>lamiids</taxon>
        <taxon>Lamiales</taxon>
        <taxon>Scrophulariaceae</taxon>
        <taxon>Buddlejeae</taxon>
        <taxon>Buddleja</taxon>
    </lineage>
</organism>
<dbReference type="SUPFAM" id="SSF53901">
    <property type="entry name" value="Thiolase-like"/>
    <property type="match status" value="1"/>
</dbReference>
<gene>
    <name evidence="5" type="ORF">BUALT_Bualt02G0000700</name>
</gene>
<dbReference type="InterPro" id="IPR020617">
    <property type="entry name" value="Thiolase_C"/>
</dbReference>